<dbReference type="EMBL" id="BAAAZO010000010">
    <property type="protein sequence ID" value="GAA3627068.1"/>
    <property type="molecule type" value="Genomic_DNA"/>
</dbReference>
<name>A0ABP7A8G1_9ACTN</name>
<evidence type="ECO:0000313" key="5">
    <source>
        <dbReference type="EMBL" id="GAA3627068.1"/>
    </source>
</evidence>
<dbReference type="Pfam" id="PF13556">
    <property type="entry name" value="HTH_30"/>
    <property type="match status" value="1"/>
</dbReference>
<sequence>MPHPRPAAGPTALLTVADVLRLPVVRQGGPVVLAGRAGLDRPLRWVHATELADIAPLLRPGDLVLTTGVGLPDDVDAAALRRFARSLAEAECAGIMVEYGRRWQDRLPAPLVGACEDLGLPLVALTHETRFAAVIQTVGELVVDRQVAELRDAERVHETFTELSFGEAGHTEVLEAVRALAAAPVVLENEQHRPLDFLPGPDGSPAFLEGWQARSSRVTITGRTGWHEDNGWLVTRLGTRERSWGRLVIGSPAPPPQRLVAVAERAAASLALHRLHDRDRDNLTRRRHHELLVTLQTGPAGDDVLQRCELAGLPVDHRQFVGLVFRPALVGAGRQDLDDLIAAVVGASHATRTPALVCEIDREIRVLVSIPRAADVEGDVDRLAGRVAQRHAVVVCAGRVSSDPATIDRTLLEARQVADSLPVRASGSPEQARTGVHRLEDVHLRGLLTLLGDDDRLRLFTDRELRPLREHDAAPGGRAAPLLPVLRALLTHPASKSGAAAALHLSRAAFYDRLARLEKLLGLDLDDPDIRVSLHVALVADELARQRRSE</sequence>
<organism evidence="5 6">
    <name type="scientific">Kineosporia mesophila</name>
    <dbReference type="NCBI Taxonomy" id="566012"/>
    <lineage>
        <taxon>Bacteria</taxon>
        <taxon>Bacillati</taxon>
        <taxon>Actinomycetota</taxon>
        <taxon>Actinomycetes</taxon>
        <taxon>Kineosporiales</taxon>
        <taxon>Kineosporiaceae</taxon>
        <taxon>Kineosporia</taxon>
    </lineage>
</organism>
<protein>
    <submittedName>
        <fullName evidence="5">PucR family transcriptional regulator</fullName>
    </submittedName>
</protein>
<dbReference type="RefSeq" id="WP_231488849.1">
    <property type="nucleotide sequence ID" value="NZ_BAAAZO010000010.1"/>
</dbReference>
<comment type="similarity">
    <text evidence="1">Belongs to the CdaR family.</text>
</comment>
<feature type="domain" description="PucR C-terminal helix-turn-helix" evidence="3">
    <location>
        <begin position="482"/>
        <end position="539"/>
    </location>
</feature>
<proteinExistence type="inferred from homology"/>
<dbReference type="Pfam" id="PF07905">
    <property type="entry name" value="PucR"/>
    <property type="match status" value="1"/>
</dbReference>
<evidence type="ECO:0000313" key="6">
    <source>
        <dbReference type="Proteomes" id="UP001501074"/>
    </source>
</evidence>
<dbReference type="Proteomes" id="UP001501074">
    <property type="component" value="Unassembled WGS sequence"/>
</dbReference>
<evidence type="ECO:0000259" key="2">
    <source>
        <dbReference type="Pfam" id="PF07905"/>
    </source>
</evidence>
<comment type="caution">
    <text evidence="5">The sequence shown here is derived from an EMBL/GenBank/DDBJ whole genome shotgun (WGS) entry which is preliminary data.</text>
</comment>
<feature type="domain" description="CdaR GGDEF-like" evidence="4">
    <location>
        <begin position="298"/>
        <end position="419"/>
    </location>
</feature>
<dbReference type="Gene3D" id="1.10.10.2840">
    <property type="entry name" value="PucR C-terminal helix-turn-helix domain"/>
    <property type="match status" value="1"/>
</dbReference>
<evidence type="ECO:0000259" key="4">
    <source>
        <dbReference type="Pfam" id="PF17853"/>
    </source>
</evidence>
<reference evidence="6" key="1">
    <citation type="journal article" date="2019" name="Int. J. Syst. Evol. Microbiol.">
        <title>The Global Catalogue of Microorganisms (GCM) 10K type strain sequencing project: providing services to taxonomists for standard genome sequencing and annotation.</title>
        <authorList>
            <consortium name="The Broad Institute Genomics Platform"/>
            <consortium name="The Broad Institute Genome Sequencing Center for Infectious Disease"/>
            <person name="Wu L."/>
            <person name="Ma J."/>
        </authorList>
    </citation>
    <scope>NUCLEOTIDE SEQUENCE [LARGE SCALE GENOMIC DNA]</scope>
    <source>
        <strain evidence="6">JCM 16902</strain>
    </source>
</reference>
<dbReference type="Pfam" id="PF17853">
    <property type="entry name" value="GGDEF_2"/>
    <property type="match status" value="1"/>
</dbReference>
<accession>A0ABP7A8G1</accession>
<dbReference type="PANTHER" id="PTHR33744:SF1">
    <property type="entry name" value="DNA-BINDING TRANSCRIPTIONAL ACTIVATOR ADER"/>
    <property type="match status" value="1"/>
</dbReference>
<dbReference type="InterPro" id="IPR041522">
    <property type="entry name" value="CdaR_GGDEF"/>
</dbReference>
<dbReference type="InterPro" id="IPR042070">
    <property type="entry name" value="PucR_C-HTH_sf"/>
</dbReference>
<evidence type="ECO:0000259" key="3">
    <source>
        <dbReference type="Pfam" id="PF13556"/>
    </source>
</evidence>
<feature type="domain" description="Purine catabolism PurC-like" evidence="2">
    <location>
        <begin position="18"/>
        <end position="140"/>
    </location>
</feature>
<keyword evidence="6" id="KW-1185">Reference proteome</keyword>
<dbReference type="InterPro" id="IPR025736">
    <property type="entry name" value="PucR_C-HTH_dom"/>
</dbReference>
<dbReference type="InterPro" id="IPR051448">
    <property type="entry name" value="CdaR-like_regulators"/>
</dbReference>
<evidence type="ECO:0000256" key="1">
    <source>
        <dbReference type="ARBA" id="ARBA00006754"/>
    </source>
</evidence>
<dbReference type="InterPro" id="IPR012914">
    <property type="entry name" value="PucR_dom"/>
</dbReference>
<dbReference type="PANTHER" id="PTHR33744">
    <property type="entry name" value="CARBOHYDRATE DIACID REGULATOR"/>
    <property type="match status" value="1"/>
</dbReference>
<gene>
    <name evidence="5" type="ORF">GCM10022223_50430</name>
</gene>